<organism evidence="1">
    <name type="scientific">viral metagenome</name>
    <dbReference type="NCBI Taxonomy" id="1070528"/>
    <lineage>
        <taxon>unclassified sequences</taxon>
        <taxon>metagenomes</taxon>
        <taxon>organismal metagenomes</taxon>
    </lineage>
</organism>
<accession>A0A6C0C6G8</accession>
<dbReference type="AlphaFoldDB" id="A0A6C0C6G8"/>
<sequence length="62" mass="7225">MAFISDEMTDMVKKFDLEETDECIGCETGVDYMGSHLNECGRYNKFCCTREAEKERKMLDVK</sequence>
<dbReference type="EMBL" id="MN739341">
    <property type="protein sequence ID" value="QHS99389.1"/>
    <property type="molecule type" value="Genomic_DNA"/>
</dbReference>
<protein>
    <submittedName>
        <fullName evidence="1">Uncharacterized protein</fullName>
    </submittedName>
</protein>
<proteinExistence type="predicted"/>
<evidence type="ECO:0000313" key="1">
    <source>
        <dbReference type="EMBL" id="QHS99389.1"/>
    </source>
</evidence>
<name>A0A6C0C6G8_9ZZZZ</name>
<reference evidence="1" key="1">
    <citation type="journal article" date="2020" name="Nature">
        <title>Giant virus diversity and host interactions through global metagenomics.</title>
        <authorList>
            <person name="Schulz F."/>
            <person name="Roux S."/>
            <person name="Paez-Espino D."/>
            <person name="Jungbluth S."/>
            <person name="Walsh D.A."/>
            <person name="Denef V.J."/>
            <person name="McMahon K.D."/>
            <person name="Konstantinidis K.T."/>
            <person name="Eloe-Fadrosh E.A."/>
            <person name="Kyrpides N.C."/>
            <person name="Woyke T."/>
        </authorList>
    </citation>
    <scope>NUCLEOTIDE SEQUENCE</scope>
    <source>
        <strain evidence="1">GVMAG-M-3300020185-33</strain>
    </source>
</reference>